<keyword evidence="1" id="KW-0812">Transmembrane</keyword>
<name>A0A1J5U2G6_9ARCH</name>
<dbReference type="EMBL" id="MIYZ01000011">
    <property type="protein sequence ID" value="OIR22616.1"/>
    <property type="molecule type" value="Genomic_DNA"/>
</dbReference>
<gene>
    <name evidence="2" type="ORF">BET99_04080</name>
</gene>
<reference evidence="2 3" key="1">
    <citation type="submission" date="2016-08" db="EMBL/GenBank/DDBJ databases">
        <title>New Insights into Marine Group III Euryarchaeota, from dark to light.</title>
        <authorList>
            <person name="Haro-Moreno J.M."/>
            <person name="Rodriguez-Valera F."/>
            <person name="Lopez-Garcia P."/>
            <person name="Moreira D."/>
            <person name="Martin-Cuadrado A.B."/>
        </authorList>
    </citation>
    <scope>NUCLEOTIDE SEQUENCE [LARGE SCALE GENOMIC DNA]</scope>
    <source>
        <strain evidence="2">CG-Epi2</strain>
    </source>
</reference>
<organism evidence="2 3">
    <name type="scientific">Marine Group III euryarchaeote CG-Epi2</name>
    <dbReference type="NCBI Taxonomy" id="1888996"/>
    <lineage>
        <taxon>Archaea</taxon>
        <taxon>Methanobacteriati</taxon>
        <taxon>Thermoplasmatota</taxon>
        <taxon>Thermoplasmata</taxon>
        <taxon>Candidatus Thermoprofundales</taxon>
    </lineage>
</organism>
<comment type="caution">
    <text evidence="2">The sequence shown here is derived from an EMBL/GenBank/DDBJ whole genome shotgun (WGS) entry which is preliminary data.</text>
</comment>
<sequence length="149" mass="17218">MSFNKQQKKIITKFGTIILAFFIIFVSYSYILPRTEIEIDTVFHSSYSGLFVQSRISNMGTEEITDLKVKISVWNGTEMLETDTHYPGILSAKQSVKLEALMFDGPHADEYDLIIVLDFNQDDGKKNIIYSYKIADYGNLAWHDQYFSF</sequence>
<keyword evidence="1" id="KW-0472">Membrane</keyword>
<protein>
    <recommendedName>
        <fullName evidence="4">DUF1616 domain-containing protein</fullName>
    </recommendedName>
</protein>
<evidence type="ECO:0000313" key="2">
    <source>
        <dbReference type="EMBL" id="OIR22616.1"/>
    </source>
</evidence>
<evidence type="ECO:0008006" key="4">
    <source>
        <dbReference type="Google" id="ProtNLM"/>
    </source>
</evidence>
<dbReference type="AlphaFoldDB" id="A0A1J5U2G6"/>
<evidence type="ECO:0000256" key="1">
    <source>
        <dbReference type="SAM" id="Phobius"/>
    </source>
</evidence>
<dbReference type="Proteomes" id="UP000183615">
    <property type="component" value="Unassembled WGS sequence"/>
</dbReference>
<proteinExistence type="predicted"/>
<keyword evidence="1" id="KW-1133">Transmembrane helix</keyword>
<feature type="transmembrane region" description="Helical" evidence="1">
    <location>
        <begin position="12"/>
        <end position="31"/>
    </location>
</feature>
<accession>A0A1J5U2G6</accession>
<evidence type="ECO:0000313" key="3">
    <source>
        <dbReference type="Proteomes" id="UP000183615"/>
    </source>
</evidence>